<organism evidence="1 2">
    <name type="scientific">Lysinibacter cavernae</name>
    <dbReference type="NCBI Taxonomy" id="1640652"/>
    <lineage>
        <taxon>Bacteria</taxon>
        <taxon>Bacillati</taxon>
        <taxon>Actinomycetota</taxon>
        <taxon>Actinomycetes</taxon>
        <taxon>Micrococcales</taxon>
        <taxon>Microbacteriaceae</taxon>
        <taxon>Lysinibacter</taxon>
    </lineage>
</organism>
<evidence type="ECO:0000313" key="2">
    <source>
        <dbReference type="Proteomes" id="UP000541033"/>
    </source>
</evidence>
<proteinExistence type="predicted"/>
<dbReference type="InterPro" id="IPR011013">
    <property type="entry name" value="Gal_mutarotase_sf_dom"/>
</dbReference>
<dbReference type="Proteomes" id="UP000541033">
    <property type="component" value="Unassembled WGS sequence"/>
</dbReference>
<dbReference type="EMBL" id="JAAMOX010000001">
    <property type="protein sequence ID" value="NIH53819.1"/>
    <property type="molecule type" value="Genomic_DNA"/>
</dbReference>
<name>A0A7X5R173_9MICO</name>
<evidence type="ECO:0000313" key="1">
    <source>
        <dbReference type="EMBL" id="NIH53819.1"/>
    </source>
</evidence>
<sequence length="307" mass="33487">MNASPTGNQYSIRRVSDLGDWSATITERAAGIRLLTLDGIDLVEPFPEDRVPPYAAGIVLMPWANRIRDGKWTLNGATQQLDITEPAAHNAIHGLLRNAHYTLGDRGADWVRLEAPVFPQHGYPFHLETSVTYRLLANGLQVTHDVRNVGPTTAPVALGAHPFVKIGDVPTTDLTLTVDAATRFEVDDRFNVLAEVGVEGTQYDLRDGVRLGDVSLDDGYGSVSHTEGETRHSITAPDGRRVTVWGDSNIRYVQVFTTDDFSTETVGDVAVAIEPMTAPAGSLATGEGLTWLEPGEEWAVRWGIRYS</sequence>
<keyword evidence="1" id="KW-0413">Isomerase</keyword>
<comment type="caution">
    <text evidence="1">The sequence shown here is derived from an EMBL/GenBank/DDBJ whole genome shotgun (WGS) entry which is preliminary data.</text>
</comment>
<accession>A0A7X5R173</accession>
<dbReference type="SUPFAM" id="SSF74650">
    <property type="entry name" value="Galactose mutarotase-like"/>
    <property type="match status" value="1"/>
</dbReference>
<dbReference type="AlphaFoldDB" id="A0A7X5R173"/>
<dbReference type="GO" id="GO:0030246">
    <property type="term" value="F:carbohydrate binding"/>
    <property type="evidence" value="ECO:0007669"/>
    <property type="project" value="InterPro"/>
</dbReference>
<dbReference type="Pfam" id="PF01263">
    <property type="entry name" value="Aldose_epim"/>
    <property type="match status" value="1"/>
</dbReference>
<protein>
    <submittedName>
        <fullName evidence="1">Aldose 1-epimerase</fullName>
        <ecNumber evidence="1">5.1.3.3</ecNumber>
    </submittedName>
</protein>
<dbReference type="GO" id="GO:0004034">
    <property type="term" value="F:aldose 1-epimerase activity"/>
    <property type="evidence" value="ECO:0007669"/>
    <property type="project" value="UniProtKB-EC"/>
</dbReference>
<dbReference type="GO" id="GO:0005975">
    <property type="term" value="P:carbohydrate metabolic process"/>
    <property type="evidence" value="ECO:0007669"/>
    <property type="project" value="InterPro"/>
</dbReference>
<keyword evidence="2" id="KW-1185">Reference proteome</keyword>
<dbReference type="EC" id="5.1.3.3" evidence="1"/>
<reference evidence="1 2" key="1">
    <citation type="submission" date="2020-02" db="EMBL/GenBank/DDBJ databases">
        <title>Sequencing the genomes of 1000 actinobacteria strains.</title>
        <authorList>
            <person name="Klenk H.-P."/>
        </authorList>
    </citation>
    <scope>NUCLEOTIDE SEQUENCE [LARGE SCALE GENOMIC DNA]</scope>
    <source>
        <strain evidence="1 2">DSM 27960</strain>
    </source>
</reference>
<dbReference type="Gene3D" id="2.70.98.10">
    <property type="match status" value="1"/>
</dbReference>
<dbReference type="RefSeq" id="WP_341777896.1">
    <property type="nucleotide sequence ID" value="NZ_JAAMOX010000001.1"/>
</dbReference>
<gene>
    <name evidence="1" type="ORF">FHX76_001687</name>
</gene>
<dbReference type="CDD" id="cd09022">
    <property type="entry name" value="Aldose_epim_Ec_YihR"/>
    <property type="match status" value="1"/>
</dbReference>
<dbReference type="InterPro" id="IPR008183">
    <property type="entry name" value="Aldose_1/G6P_1-epimerase"/>
</dbReference>
<dbReference type="InterPro" id="IPR037480">
    <property type="entry name" value="YihR-like"/>
</dbReference>
<dbReference type="InterPro" id="IPR014718">
    <property type="entry name" value="GH-type_carb-bd"/>
</dbReference>